<dbReference type="Proteomes" id="UP001589576">
    <property type="component" value="Unassembled WGS sequence"/>
</dbReference>
<feature type="transmembrane region" description="Helical" evidence="1">
    <location>
        <begin position="62"/>
        <end position="81"/>
    </location>
</feature>
<accession>A0ABV5GFG0</accession>
<keyword evidence="1" id="KW-0472">Membrane</keyword>
<feature type="transmembrane region" description="Helical" evidence="1">
    <location>
        <begin position="134"/>
        <end position="159"/>
    </location>
</feature>
<keyword evidence="3" id="KW-1185">Reference proteome</keyword>
<evidence type="ECO:0000256" key="1">
    <source>
        <dbReference type="SAM" id="Phobius"/>
    </source>
</evidence>
<evidence type="ECO:0000313" key="2">
    <source>
        <dbReference type="EMBL" id="MFB9089507.1"/>
    </source>
</evidence>
<feature type="transmembrane region" description="Helical" evidence="1">
    <location>
        <begin position="37"/>
        <end position="55"/>
    </location>
</feature>
<dbReference type="RefSeq" id="WP_290286508.1">
    <property type="nucleotide sequence ID" value="NZ_JAUFQN010000019.1"/>
</dbReference>
<protein>
    <submittedName>
        <fullName evidence="2">Uncharacterized protein</fullName>
    </submittedName>
</protein>
<gene>
    <name evidence="2" type="ORF">ACFFUU_07850</name>
</gene>
<reference evidence="2 3" key="1">
    <citation type="submission" date="2024-09" db="EMBL/GenBank/DDBJ databases">
        <authorList>
            <person name="Sun Q."/>
            <person name="Mori K."/>
        </authorList>
    </citation>
    <scope>NUCLEOTIDE SEQUENCE [LARGE SCALE GENOMIC DNA]</scope>
    <source>
        <strain evidence="2 3">CECT 8460</strain>
    </source>
</reference>
<dbReference type="EMBL" id="JBHMFB010000016">
    <property type="protein sequence ID" value="MFB9089507.1"/>
    <property type="molecule type" value="Genomic_DNA"/>
</dbReference>
<keyword evidence="1" id="KW-1133">Transmembrane helix</keyword>
<proteinExistence type="predicted"/>
<organism evidence="2 3">
    <name type="scientific">Flavobacterium paronense</name>
    <dbReference type="NCBI Taxonomy" id="1392775"/>
    <lineage>
        <taxon>Bacteria</taxon>
        <taxon>Pseudomonadati</taxon>
        <taxon>Bacteroidota</taxon>
        <taxon>Flavobacteriia</taxon>
        <taxon>Flavobacteriales</taxon>
        <taxon>Flavobacteriaceae</taxon>
        <taxon>Flavobacterium</taxon>
    </lineage>
</organism>
<comment type="caution">
    <text evidence="2">The sequence shown here is derived from an EMBL/GenBank/DDBJ whole genome shotgun (WGS) entry which is preliminary data.</text>
</comment>
<evidence type="ECO:0000313" key="3">
    <source>
        <dbReference type="Proteomes" id="UP001589576"/>
    </source>
</evidence>
<sequence length="160" mass="18491">MPKKLTLLTVISWLLALVIWQLIFNTHPVVSEILWEIHTIFTSVILFYLVLNAFVKEATLDFIKICFRIIFKVWLIIFIAFSMHNSFNQKGFVLTSTFIFGYLEGLIDVNAWLRSRNFTADSKIGTFCKTKSDKIAWSIISISTVHLLCAFIALIFFSID</sequence>
<keyword evidence="1" id="KW-0812">Transmembrane</keyword>
<name>A0ABV5GFG0_9FLAO</name>
<feature type="transmembrane region" description="Helical" evidence="1">
    <location>
        <begin position="93"/>
        <end position="113"/>
    </location>
</feature>